<evidence type="ECO:0000256" key="2">
    <source>
        <dbReference type="ARBA" id="ARBA00022840"/>
    </source>
</evidence>
<keyword evidence="3" id="KW-0175">Coiled coil</keyword>
<feature type="region of interest" description="Disordered" evidence="4">
    <location>
        <begin position="14"/>
        <end position="56"/>
    </location>
</feature>
<dbReference type="InterPro" id="IPR029787">
    <property type="entry name" value="Nucleotide_cyclase"/>
</dbReference>
<evidence type="ECO:0000256" key="4">
    <source>
        <dbReference type="SAM" id="MobiDB-lite"/>
    </source>
</evidence>
<keyword evidence="7" id="KW-1185">Reference proteome</keyword>
<dbReference type="GO" id="GO:0005524">
    <property type="term" value="F:ATP binding"/>
    <property type="evidence" value="ECO:0007669"/>
    <property type="project" value="UniProtKB-KW"/>
</dbReference>
<evidence type="ECO:0000313" key="6">
    <source>
        <dbReference type="EMBL" id="CAJ1373021.1"/>
    </source>
</evidence>
<dbReference type="GO" id="GO:0035556">
    <property type="term" value="P:intracellular signal transduction"/>
    <property type="evidence" value="ECO:0007669"/>
    <property type="project" value="InterPro"/>
</dbReference>
<dbReference type="GO" id="GO:0005737">
    <property type="term" value="C:cytoplasm"/>
    <property type="evidence" value="ECO:0007669"/>
    <property type="project" value="TreeGrafter"/>
</dbReference>
<feature type="domain" description="Guanylate cyclase" evidence="5">
    <location>
        <begin position="165"/>
        <end position="307"/>
    </location>
</feature>
<keyword evidence="2" id="KW-0067">ATP-binding</keyword>
<dbReference type="AlphaFoldDB" id="A0AA36MIK1"/>
<dbReference type="EMBL" id="CAUJNA010000170">
    <property type="protein sequence ID" value="CAJ1373021.1"/>
    <property type="molecule type" value="Genomic_DNA"/>
</dbReference>
<dbReference type="SUPFAM" id="SSF55073">
    <property type="entry name" value="Nucleotide cyclase"/>
    <property type="match status" value="2"/>
</dbReference>
<feature type="coiled-coil region" evidence="3">
    <location>
        <begin position="935"/>
        <end position="969"/>
    </location>
</feature>
<keyword evidence="1" id="KW-0547">Nucleotide-binding</keyword>
<dbReference type="Proteomes" id="UP001178507">
    <property type="component" value="Unassembled WGS sequence"/>
</dbReference>
<dbReference type="GO" id="GO:0009190">
    <property type="term" value="P:cyclic nucleotide biosynthetic process"/>
    <property type="evidence" value="ECO:0007669"/>
    <property type="project" value="InterPro"/>
</dbReference>
<dbReference type="PROSITE" id="PS50125">
    <property type="entry name" value="GUANYLATE_CYCLASE_2"/>
    <property type="match status" value="2"/>
</dbReference>
<feature type="compositionally biased region" description="Pro residues" evidence="4">
    <location>
        <begin position="17"/>
        <end position="27"/>
    </location>
</feature>
<sequence>MRCSCFDGFLRAEAAPLAPPPPTPPPSLAQSPTEADAQVPRGRRKSRTYSKMSSFVPEEPDDLDDIADMWRYYAFVAEKQVQTATGRMVENQLPESESSSAPPVLTPTRRSVIRGPQLLQNSLLQYLSHTVSDAIEQGIISKEDFPQAMGKRGEYNPSKGHFQAAVVFADASGFTALTEALAKQPHGAQELGGCLNGFFGALIDIITRHGGDVLKFSGDALTILWRVAPGDESDEARRAAVFSACCCCEEVQRGAQSFGQTPMPDIRLTLHIGVGFGPLKLLQLGGLLDRWEFCAAGQPLEEVAIAEPLAKPGETVVSPSVRELLQGSSFFGFQALPSSDYALLVPKSQPPGKELRNPKRRPNLDGLVVQRYVPQAAKRLLSQQSESLILGLEPEMRRVSVIFLSIRGLDPGRAEEDGGRTQQLVQLLQASCYAFEGSVNKFLVDDKGMLLLCAFGLPPLNHYLDDPLRAVLAAARFCDTLAEEGLDGRAGVATGTVWCGTVGNTTRREYTVLGDTVNLSARLMARTERNTVLVDGASFRSCKSTLAFENLGAIKVKGKKDQVEVYRFTGQLLPRRDRERKGLQTSLLSWEEWPAREELIAALDLQLQNSGGLVVVHGGPGCGKTELAAHVRAWALEQNLAVLSGQNQSPTGTLSVPRLCWQEVFAALLKEAKSDPFWNPRAGAANDRQILRKLLTAAGADNEIMAWLPVLRLFFPQLYFGPNVVNAMVERDNLHATTRPLRVVTLCKMLIDAFSTHSTKSQGVVVLLHLRRSTSFFGQSGDYDENIVDGIAQLCQHRGDRKPLIFCVVTREAALPSKALLPAARDVQGEVQVSNLSSDMTELYVQHMVKAEGLDPDLLQYIYESSGGNPSGVEIVVSELRKSSRIQVREGRLELMEGMRLRREYPEALIGIALAAFEQLKPLQQDLVKNIAMCSQEADAEVLNLEDLAEALEWDFDQLQQDCARLVTQGVFRPVMPLPKRMTRRNLASGSQSSLTFTPSAGNSPARGARRLPSDMELCAISFGSQLLRHVVLSLVLHSQTERIRSKLPDEQPEPREEVVIGEPVRSADSDAMVQETF</sequence>
<dbReference type="CDD" id="cd07302">
    <property type="entry name" value="CHD"/>
    <property type="match status" value="2"/>
</dbReference>
<dbReference type="SUPFAM" id="SSF52540">
    <property type="entry name" value="P-loop containing nucleoside triphosphate hydrolases"/>
    <property type="match status" value="1"/>
</dbReference>
<organism evidence="6 7">
    <name type="scientific">Effrenium voratum</name>
    <dbReference type="NCBI Taxonomy" id="2562239"/>
    <lineage>
        <taxon>Eukaryota</taxon>
        <taxon>Sar</taxon>
        <taxon>Alveolata</taxon>
        <taxon>Dinophyceae</taxon>
        <taxon>Suessiales</taxon>
        <taxon>Symbiodiniaceae</taxon>
        <taxon>Effrenium</taxon>
    </lineage>
</organism>
<dbReference type="InterPro" id="IPR027417">
    <property type="entry name" value="P-loop_NTPase"/>
</dbReference>
<protein>
    <recommendedName>
        <fullName evidence="5">Guanylate cyclase domain-containing protein</fullName>
    </recommendedName>
</protein>
<feature type="region of interest" description="Disordered" evidence="4">
    <location>
        <begin position="985"/>
        <end position="1009"/>
    </location>
</feature>
<feature type="domain" description="Guanylate cyclase" evidence="5">
    <location>
        <begin position="400"/>
        <end position="524"/>
    </location>
</feature>
<dbReference type="Gene3D" id="3.30.70.1230">
    <property type="entry name" value="Nucleotide cyclase"/>
    <property type="match status" value="2"/>
</dbReference>
<comment type="caution">
    <text evidence="6">The sequence shown here is derived from an EMBL/GenBank/DDBJ whole genome shotgun (WGS) entry which is preliminary data.</text>
</comment>
<gene>
    <name evidence="6" type="ORF">EVOR1521_LOCUS2973</name>
</gene>
<dbReference type="PANTHER" id="PTHR16305">
    <property type="entry name" value="TESTICULAR SOLUBLE ADENYLYL CYCLASE"/>
    <property type="match status" value="1"/>
</dbReference>
<evidence type="ECO:0000256" key="3">
    <source>
        <dbReference type="SAM" id="Coils"/>
    </source>
</evidence>
<evidence type="ECO:0000259" key="5">
    <source>
        <dbReference type="PROSITE" id="PS50125"/>
    </source>
</evidence>
<dbReference type="PANTHER" id="PTHR16305:SF28">
    <property type="entry name" value="GUANYLATE CYCLASE DOMAIN-CONTAINING PROTEIN"/>
    <property type="match status" value="1"/>
</dbReference>
<feature type="compositionally biased region" description="Polar residues" evidence="4">
    <location>
        <begin position="986"/>
        <end position="1003"/>
    </location>
</feature>
<dbReference type="GO" id="GO:0004016">
    <property type="term" value="F:adenylate cyclase activity"/>
    <property type="evidence" value="ECO:0007669"/>
    <property type="project" value="TreeGrafter"/>
</dbReference>
<dbReference type="InterPro" id="IPR001054">
    <property type="entry name" value="A/G_cyclase"/>
</dbReference>
<name>A0AA36MIK1_9DINO</name>
<evidence type="ECO:0000256" key="1">
    <source>
        <dbReference type="ARBA" id="ARBA00022741"/>
    </source>
</evidence>
<accession>A0AA36MIK1</accession>
<proteinExistence type="predicted"/>
<evidence type="ECO:0000313" key="7">
    <source>
        <dbReference type="Proteomes" id="UP001178507"/>
    </source>
</evidence>
<dbReference type="Pfam" id="PF00211">
    <property type="entry name" value="Guanylate_cyc"/>
    <property type="match status" value="1"/>
</dbReference>
<reference evidence="6" key="1">
    <citation type="submission" date="2023-08" db="EMBL/GenBank/DDBJ databases">
        <authorList>
            <person name="Chen Y."/>
            <person name="Shah S."/>
            <person name="Dougan E. K."/>
            <person name="Thang M."/>
            <person name="Chan C."/>
        </authorList>
    </citation>
    <scope>NUCLEOTIDE SEQUENCE</scope>
</reference>